<dbReference type="Pfam" id="PF04023">
    <property type="entry name" value="FeoA"/>
    <property type="match status" value="1"/>
</dbReference>
<keyword evidence="4" id="KW-1185">Reference proteome</keyword>
<dbReference type="InterPro" id="IPR007167">
    <property type="entry name" value="Fe-transptr_FeoA-like"/>
</dbReference>
<sequence>MACCKLSDVPAGCRVRVRRLCDRQGERGRLCALGITPGTELEVCSQGGACCVRVRDASLVLGDTLACDVYCEPVHSGPQLRD</sequence>
<evidence type="ECO:0000313" key="4">
    <source>
        <dbReference type="Proteomes" id="UP001194469"/>
    </source>
</evidence>
<dbReference type="Proteomes" id="UP001194469">
    <property type="component" value="Unassembled WGS sequence"/>
</dbReference>
<dbReference type="RefSeq" id="WP_196608406.1">
    <property type="nucleotide sequence ID" value="NZ_VRYY01000088.1"/>
</dbReference>
<dbReference type="SUPFAM" id="SSF50037">
    <property type="entry name" value="C-terminal domain of transcriptional repressors"/>
    <property type="match status" value="1"/>
</dbReference>
<evidence type="ECO:0000259" key="2">
    <source>
        <dbReference type="SMART" id="SM00899"/>
    </source>
</evidence>
<gene>
    <name evidence="3" type="ORF">FVW20_04085</name>
</gene>
<accession>A0ABS0J1C2</accession>
<keyword evidence="1" id="KW-0408">Iron</keyword>
<dbReference type="Gene3D" id="2.30.30.90">
    <property type="match status" value="1"/>
</dbReference>
<evidence type="ECO:0000313" key="3">
    <source>
        <dbReference type="EMBL" id="MBG3876228.1"/>
    </source>
</evidence>
<feature type="domain" description="Ferrous iron transporter FeoA-like" evidence="2">
    <location>
        <begin position="4"/>
        <end position="73"/>
    </location>
</feature>
<reference evidence="3 4" key="1">
    <citation type="submission" date="2019-08" db="EMBL/GenBank/DDBJ databases">
        <authorList>
            <person name="Luo N."/>
        </authorList>
    </citation>
    <scope>NUCLEOTIDE SEQUENCE [LARGE SCALE GENOMIC DNA]</scope>
    <source>
        <strain evidence="3 4">NCIMB 9442</strain>
    </source>
</reference>
<name>A0ABS0J1C2_9BACT</name>
<dbReference type="EMBL" id="VRYY01000088">
    <property type="protein sequence ID" value="MBG3876228.1"/>
    <property type="molecule type" value="Genomic_DNA"/>
</dbReference>
<proteinExistence type="predicted"/>
<evidence type="ECO:0000256" key="1">
    <source>
        <dbReference type="ARBA" id="ARBA00023004"/>
    </source>
</evidence>
<dbReference type="SMART" id="SM00899">
    <property type="entry name" value="FeoA"/>
    <property type="match status" value="1"/>
</dbReference>
<dbReference type="InterPro" id="IPR008988">
    <property type="entry name" value="Transcriptional_repressor_C"/>
</dbReference>
<organism evidence="3 4">
    <name type="scientific">Nitratidesulfovibrio oxamicus</name>
    <dbReference type="NCBI Taxonomy" id="32016"/>
    <lineage>
        <taxon>Bacteria</taxon>
        <taxon>Pseudomonadati</taxon>
        <taxon>Thermodesulfobacteriota</taxon>
        <taxon>Desulfovibrionia</taxon>
        <taxon>Desulfovibrionales</taxon>
        <taxon>Desulfovibrionaceae</taxon>
        <taxon>Nitratidesulfovibrio</taxon>
    </lineage>
</organism>
<dbReference type="InterPro" id="IPR038157">
    <property type="entry name" value="FeoA_core_dom"/>
</dbReference>
<protein>
    <submittedName>
        <fullName evidence="3">Ferrous iron transport protein A</fullName>
    </submittedName>
</protein>
<comment type="caution">
    <text evidence="3">The sequence shown here is derived from an EMBL/GenBank/DDBJ whole genome shotgun (WGS) entry which is preliminary data.</text>
</comment>